<dbReference type="GO" id="GO:0000976">
    <property type="term" value="F:transcription cis-regulatory region binding"/>
    <property type="evidence" value="ECO:0007669"/>
    <property type="project" value="TreeGrafter"/>
</dbReference>
<keyword evidence="2" id="KW-0805">Transcription regulation</keyword>
<keyword evidence="6" id="KW-0175">Coiled coil</keyword>
<gene>
    <name evidence="8" type="ORF">NW762_002922</name>
</gene>
<dbReference type="AlphaFoldDB" id="A0A9W8VKK6"/>
<accession>A0A9W8VKK6</accession>
<dbReference type="InterPro" id="IPR036864">
    <property type="entry name" value="Zn2-C6_fun-type_DNA-bd_sf"/>
</dbReference>
<dbReference type="Pfam" id="PF00172">
    <property type="entry name" value="Zn_clus"/>
    <property type="match status" value="1"/>
</dbReference>
<evidence type="ECO:0000313" key="9">
    <source>
        <dbReference type="Proteomes" id="UP001152049"/>
    </source>
</evidence>
<dbReference type="SMART" id="SM00066">
    <property type="entry name" value="GAL4"/>
    <property type="match status" value="1"/>
</dbReference>
<evidence type="ECO:0000256" key="3">
    <source>
        <dbReference type="ARBA" id="ARBA00023125"/>
    </source>
</evidence>
<comment type="caution">
    <text evidence="8">The sequence shown here is derived from an EMBL/GenBank/DDBJ whole genome shotgun (WGS) entry which is preliminary data.</text>
</comment>
<reference evidence="8" key="1">
    <citation type="submission" date="2022-09" db="EMBL/GenBank/DDBJ databases">
        <title>Fusarium specimens isolated from Avocado Roots.</title>
        <authorList>
            <person name="Stajich J."/>
            <person name="Roper C."/>
            <person name="Heimlech-Rivalta G."/>
        </authorList>
    </citation>
    <scope>NUCLEOTIDE SEQUENCE</scope>
    <source>
        <strain evidence="8">CF00136</strain>
    </source>
</reference>
<dbReference type="EMBL" id="JAOQAZ010000003">
    <property type="protein sequence ID" value="KAJ4268852.1"/>
    <property type="molecule type" value="Genomic_DNA"/>
</dbReference>
<sequence length="554" mass="61290">MKRSRACETCQALKVKCEPSPDESGLCERCARLNLTCVPAARRWQRDRISELEEQVKNLQEKLDGAASSQGLSSYADSTRATSVFSSEGTWPLTSATPSELIFLDARLDYEAQARCLEVCSTAGREFWSIVPLVDSNSSRTRLESIRTEMPTKLLAMFAFAMSHLDAKIDLQTQEELRAKVLEILGQAAVGLKNSSLDLIQAALVAGLWPRPSLDVNGNPIQLVSLAHDLSVELGLGGPSVPSSAPCWFFRIQEPPTLGMQNTWLVSWMTSAMAALGLRRAHIFDWGSSHDEAVRALETDGSNPLFLEMLYTIRLHEKVASALELCNVHAFHDINSDIVAATRAEIYNGMDVLSSRPLAHDPQLRFWRMLVAIYVNEPVLHTPTNKTHFAAPYLAERIGVSDFACPPLVTETTATALRSLVEACHLAIDIVLEMEPSLILSLPSLCFGPAVSYTLSILIKVFVAVSAPGNTYSQVLTRKDLHVREAMNKLISVKSSLLKFDPHMGNWNTRIIGSVEWLGVWLDDYETIIERYETNLEREVADQAIGVLSPNGHF</sequence>
<evidence type="ECO:0000259" key="7">
    <source>
        <dbReference type="PROSITE" id="PS50048"/>
    </source>
</evidence>
<dbReference type="PROSITE" id="PS50048">
    <property type="entry name" value="ZN2_CY6_FUNGAL_2"/>
    <property type="match status" value="1"/>
</dbReference>
<evidence type="ECO:0000313" key="8">
    <source>
        <dbReference type="EMBL" id="KAJ4268852.1"/>
    </source>
</evidence>
<dbReference type="CDD" id="cd00067">
    <property type="entry name" value="GAL4"/>
    <property type="match status" value="1"/>
</dbReference>
<keyword evidence="9" id="KW-1185">Reference proteome</keyword>
<dbReference type="SUPFAM" id="SSF57701">
    <property type="entry name" value="Zn2/Cys6 DNA-binding domain"/>
    <property type="match status" value="1"/>
</dbReference>
<organism evidence="8 9">
    <name type="scientific">Fusarium torreyae</name>
    <dbReference type="NCBI Taxonomy" id="1237075"/>
    <lineage>
        <taxon>Eukaryota</taxon>
        <taxon>Fungi</taxon>
        <taxon>Dikarya</taxon>
        <taxon>Ascomycota</taxon>
        <taxon>Pezizomycotina</taxon>
        <taxon>Sordariomycetes</taxon>
        <taxon>Hypocreomycetidae</taxon>
        <taxon>Hypocreales</taxon>
        <taxon>Nectriaceae</taxon>
        <taxon>Fusarium</taxon>
    </lineage>
</organism>
<feature type="coiled-coil region" evidence="6">
    <location>
        <begin position="42"/>
        <end position="69"/>
    </location>
</feature>
<feature type="domain" description="Zn(2)-C6 fungal-type" evidence="7">
    <location>
        <begin position="6"/>
        <end position="38"/>
    </location>
</feature>
<dbReference type="Gene3D" id="4.10.240.10">
    <property type="entry name" value="Zn(2)-C6 fungal-type DNA-binding domain"/>
    <property type="match status" value="1"/>
</dbReference>
<dbReference type="InterPro" id="IPR051089">
    <property type="entry name" value="prtT"/>
</dbReference>
<dbReference type="GO" id="GO:0008270">
    <property type="term" value="F:zinc ion binding"/>
    <property type="evidence" value="ECO:0007669"/>
    <property type="project" value="InterPro"/>
</dbReference>
<dbReference type="PANTHER" id="PTHR31845:SF39">
    <property type="entry name" value="TRANSCRIPTION FACTOR PBCR-RELATED"/>
    <property type="match status" value="1"/>
</dbReference>
<protein>
    <recommendedName>
        <fullName evidence="7">Zn(2)-C6 fungal-type domain-containing protein</fullName>
    </recommendedName>
</protein>
<keyword evidence="5" id="KW-0539">Nucleus</keyword>
<evidence type="ECO:0000256" key="5">
    <source>
        <dbReference type="ARBA" id="ARBA00023242"/>
    </source>
</evidence>
<comment type="subcellular location">
    <subcellularLocation>
        <location evidence="1">Nucleus</location>
    </subcellularLocation>
</comment>
<keyword evidence="4" id="KW-0804">Transcription</keyword>
<evidence type="ECO:0000256" key="1">
    <source>
        <dbReference type="ARBA" id="ARBA00004123"/>
    </source>
</evidence>
<dbReference type="OrthoDB" id="3365636at2759"/>
<dbReference type="Proteomes" id="UP001152049">
    <property type="component" value="Unassembled WGS sequence"/>
</dbReference>
<keyword evidence="3" id="KW-0238">DNA-binding</keyword>
<proteinExistence type="predicted"/>
<name>A0A9W8VKK6_9HYPO</name>
<dbReference type="GO" id="GO:0000981">
    <property type="term" value="F:DNA-binding transcription factor activity, RNA polymerase II-specific"/>
    <property type="evidence" value="ECO:0007669"/>
    <property type="project" value="InterPro"/>
</dbReference>
<evidence type="ECO:0000256" key="4">
    <source>
        <dbReference type="ARBA" id="ARBA00023163"/>
    </source>
</evidence>
<dbReference type="PANTHER" id="PTHR31845">
    <property type="entry name" value="FINGER DOMAIN PROTEIN, PUTATIVE-RELATED"/>
    <property type="match status" value="1"/>
</dbReference>
<dbReference type="GO" id="GO:0005634">
    <property type="term" value="C:nucleus"/>
    <property type="evidence" value="ECO:0007669"/>
    <property type="project" value="UniProtKB-SubCell"/>
</dbReference>
<dbReference type="InterPro" id="IPR001138">
    <property type="entry name" value="Zn2Cys6_DnaBD"/>
</dbReference>
<evidence type="ECO:0000256" key="6">
    <source>
        <dbReference type="SAM" id="Coils"/>
    </source>
</evidence>
<evidence type="ECO:0000256" key="2">
    <source>
        <dbReference type="ARBA" id="ARBA00023015"/>
    </source>
</evidence>